<gene>
    <name evidence="2" type="ORF">SASC598J21_018240</name>
</gene>
<reference evidence="2 3" key="1">
    <citation type="journal article" date="2014" name="PLoS Genet.">
        <title>Hidden diversity in honey bee gut symbionts detected by single-cell genomics.</title>
        <authorList>
            <person name="Engel P."/>
            <person name="Stepanauskas R."/>
            <person name="Moran N."/>
        </authorList>
    </citation>
    <scope>NUCLEOTIDE SEQUENCE [LARGE SCALE GENOMIC DNA]</scope>
    <source>
        <strain evidence="2 3">SCGC AB-598-J21</strain>
    </source>
</reference>
<dbReference type="InterPro" id="IPR038765">
    <property type="entry name" value="Papain-like_cys_pep_sf"/>
</dbReference>
<evidence type="ECO:0000313" key="3">
    <source>
        <dbReference type="Proteomes" id="UP000027644"/>
    </source>
</evidence>
<accession>A0A074V4U8</accession>
<evidence type="ECO:0000313" key="2">
    <source>
        <dbReference type="EMBL" id="KEQ00423.1"/>
    </source>
</evidence>
<dbReference type="SUPFAM" id="SSF54001">
    <property type="entry name" value="Cysteine proteinases"/>
    <property type="match status" value="1"/>
</dbReference>
<protein>
    <submittedName>
        <fullName evidence="2">CHAP domain</fullName>
    </submittedName>
</protein>
<dbReference type="Proteomes" id="UP000027644">
    <property type="component" value="Unassembled WGS sequence"/>
</dbReference>
<dbReference type="InterPro" id="IPR013423">
    <property type="entry name" value="CHP02594"/>
</dbReference>
<proteinExistence type="predicted"/>
<sequence>MKELSWISEARKYIGLREIKGTKHNPTIIKWLDDMGKYSKESTAWWRDDETPWCGLFVGHCLGETGRYVVKNWFRAREWDNAQLMTKLDKPAYGCIVTFTRQGGGHVGFVVGVDAKGNLMVLGGNQGDEVKIAAFSRSRVTGYYWPSIWSGKAVKSSPLPSRYALSVLTSSGKLSTNEA</sequence>
<dbReference type="InterPro" id="IPR007921">
    <property type="entry name" value="CHAP_dom"/>
</dbReference>
<dbReference type="Pfam" id="PF05257">
    <property type="entry name" value="CHAP"/>
    <property type="match status" value="1"/>
</dbReference>
<dbReference type="AlphaFoldDB" id="A0A074V4U8"/>
<name>A0A074V4U8_9NEIS</name>
<evidence type="ECO:0000259" key="1">
    <source>
        <dbReference type="Pfam" id="PF05257"/>
    </source>
</evidence>
<comment type="caution">
    <text evidence="2">The sequence shown here is derived from an EMBL/GenBank/DDBJ whole genome shotgun (WGS) entry which is preliminary data.</text>
</comment>
<dbReference type="NCBIfam" id="TIGR02594">
    <property type="entry name" value="TIGR02594 family protein"/>
    <property type="match status" value="1"/>
</dbReference>
<dbReference type="Gene3D" id="3.90.1720.10">
    <property type="entry name" value="endopeptidase domain like (from Nostoc punctiforme)"/>
    <property type="match status" value="1"/>
</dbReference>
<organism evidence="2 3">
    <name type="scientific">Snodgrassella alvi SCGC AB-598-J21</name>
    <dbReference type="NCBI Taxonomy" id="1385367"/>
    <lineage>
        <taxon>Bacteria</taxon>
        <taxon>Pseudomonadati</taxon>
        <taxon>Pseudomonadota</taxon>
        <taxon>Betaproteobacteria</taxon>
        <taxon>Neisseriales</taxon>
        <taxon>Neisseriaceae</taxon>
        <taxon>Snodgrassella</taxon>
    </lineage>
</organism>
<feature type="domain" description="Peptidase C51" evidence="1">
    <location>
        <begin position="48"/>
        <end position="125"/>
    </location>
</feature>
<dbReference type="EMBL" id="AVQL01000451">
    <property type="protein sequence ID" value="KEQ00423.1"/>
    <property type="molecule type" value="Genomic_DNA"/>
</dbReference>